<accession>A0A443I2N6</accession>
<feature type="transmembrane region" description="Helical" evidence="1">
    <location>
        <begin position="125"/>
        <end position="152"/>
    </location>
</feature>
<dbReference type="VEuPathDB" id="FungiDB:C8Q69DRAFT_504978"/>
<evidence type="ECO:0000259" key="2">
    <source>
        <dbReference type="Pfam" id="PF12222"/>
    </source>
</evidence>
<dbReference type="AlphaFoldDB" id="A0A443I2N6"/>
<dbReference type="Pfam" id="PF12222">
    <property type="entry name" value="PNGaseA"/>
    <property type="match status" value="1"/>
</dbReference>
<evidence type="ECO:0000313" key="3">
    <source>
        <dbReference type="EMBL" id="RWQ98334.1"/>
    </source>
</evidence>
<proteinExistence type="predicted"/>
<dbReference type="Proteomes" id="UP000283841">
    <property type="component" value="Unassembled WGS sequence"/>
</dbReference>
<dbReference type="PANTHER" id="PTHR31104">
    <property type="entry name" value="PEPTIDE-N4-(N-ACETYL-BETA-GLUCOSAMINYL)ASPARAGINE AMIDASE A PROTEIN"/>
    <property type="match status" value="1"/>
</dbReference>
<feature type="domain" description="Peptide N-acetyl-beta-D-glucosaminyl asparaginase amidase A N-terminal" evidence="2">
    <location>
        <begin position="185"/>
        <end position="504"/>
    </location>
</feature>
<keyword evidence="4" id="KW-1185">Reference proteome</keyword>
<reference evidence="3 4" key="1">
    <citation type="journal article" date="2018" name="Front. Microbiol.">
        <title>Genomic and genetic insights into a cosmopolitan fungus, Paecilomyces variotii (Eurotiales).</title>
        <authorList>
            <person name="Urquhart A.S."/>
            <person name="Mondo S.J."/>
            <person name="Makela M.R."/>
            <person name="Hane J.K."/>
            <person name="Wiebenga A."/>
            <person name="He G."/>
            <person name="Mihaltcheva S."/>
            <person name="Pangilinan J."/>
            <person name="Lipzen A."/>
            <person name="Barry K."/>
            <person name="de Vries R.P."/>
            <person name="Grigoriev I.V."/>
            <person name="Idnurm A."/>
        </authorList>
    </citation>
    <scope>NUCLEOTIDE SEQUENCE [LARGE SCALE GENOMIC DNA]</scope>
    <source>
        <strain evidence="3 4">CBS 101075</strain>
    </source>
</reference>
<dbReference type="Pfam" id="PF25156">
    <property type="entry name" value="PNGase_A_C"/>
    <property type="match status" value="1"/>
</dbReference>
<evidence type="ECO:0000256" key="1">
    <source>
        <dbReference type="SAM" id="Phobius"/>
    </source>
</evidence>
<organism evidence="3 4">
    <name type="scientific">Byssochlamys spectabilis</name>
    <name type="common">Paecilomyces variotii</name>
    <dbReference type="NCBI Taxonomy" id="264951"/>
    <lineage>
        <taxon>Eukaryota</taxon>
        <taxon>Fungi</taxon>
        <taxon>Dikarya</taxon>
        <taxon>Ascomycota</taxon>
        <taxon>Pezizomycotina</taxon>
        <taxon>Eurotiomycetes</taxon>
        <taxon>Eurotiomycetidae</taxon>
        <taxon>Eurotiales</taxon>
        <taxon>Thermoascaceae</taxon>
        <taxon>Paecilomyces</taxon>
    </lineage>
</organism>
<feature type="transmembrane region" description="Helical" evidence="1">
    <location>
        <begin position="43"/>
        <end position="61"/>
    </location>
</feature>
<evidence type="ECO:0000313" key="4">
    <source>
        <dbReference type="Proteomes" id="UP000283841"/>
    </source>
</evidence>
<keyword evidence="1" id="KW-0472">Membrane</keyword>
<keyword evidence="1" id="KW-0812">Transmembrane</keyword>
<dbReference type="InterPro" id="IPR056948">
    <property type="entry name" value="PNGaseA_N"/>
</dbReference>
<dbReference type="GeneID" id="39601936"/>
<gene>
    <name evidence="3" type="ORF">C8Q69DRAFT_504978</name>
</gene>
<dbReference type="EMBL" id="RCNU01000002">
    <property type="protein sequence ID" value="RWQ98334.1"/>
    <property type="molecule type" value="Genomic_DNA"/>
</dbReference>
<name>A0A443I2N6_BYSSP</name>
<comment type="caution">
    <text evidence="3">The sequence shown here is derived from an EMBL/GenBank/DDBJ whole genome shotgun (WGS) entry which is preliminary data.</text>
</comment>
<sequence length="740" mass="79558">MQEQLPSSFREDVALLSSVPAYQSVTGTPIFVLHHVTVSSENLLFLSPLISLVVLGILWKLSPGRLRGSHPSGRANTRGISGLAPSDEENAAYVLVSAKGDLCQGFGSAGTFQSRGDTARSRSKYAVWVAATIFLTAMLFSHASLLALTGYLPGVLSLGNLENVRRQSSSASAAGPLDVFQVYQPVTFDPASNNACNQEILLMEHQFAASYGHPFVGNYEPPQCDFDTTRINLTVTSKGRQFDRLALMFLGDVEVFRTSTAEPTTNGIVWTYIKEMSQYNTLWKQPQKLIFDLGNLIDNTYTGPFNVTLTASFTHQNNVKTADVILPISSRKSSSNSSSAFTVPSDNTTVAYSIPGNVSRAIVSISACGQSTEEFWWSNVFSSNTADFTQTAGELNGYSPFREVQLLIDGILAGVVWPFPVIFTGGVAPGFWRPIVGIDAFDLREPEIDVTPFIPLLTDGKSHTFEIKVLGLDTSANGTAALSNTVGSYWVVTGKVFLYFGDTVIHGKGRPQISAPEPQFFITRNLVQNAQSGANESLSYSVRAERNLTVRSSSFLWSQTLSYSNFGLLTQQGISQRNNQSTVGTVSATSIGSGRGSIESYTTFSYPLDCNSTYGITDETTSIDATISRGLDIDSNGGPGISTYTLTSGPSTLHTKQYGEAHYFSTSGGSSSSGETTDIFNGDDGYQRYVKAVNGTVVSDTPAGQESSARLLKSPGSGQFCLGRNSVRSILGRGPSTPFV</sequence>
<protein>
    <submittedName>
        <fullName evidence="3">Peptide N-acetyl-beta-D-glucosaminyl asparaginase amidase A-domain-containing protein</fullName>
    </submittedName>
</protein>
<keyword evidence="1" id="KW-1133">Transmembrane helix</keyword>
<dbReference type="RefSeq" id="XP_028487979.1">
    <property type="nucleotide sequence ID" value="XM_028632659.1"/>
</dbReference>
<dbReference type="InterPro" id="IPR021102">
    <property type="entry name" value="PNGase_A"/>
</dbReference>
<dbReference type="STRING" id="264951.A0A443I2N6"/>